<feature type="domain" description="SCA7" evidence="3">
    <location>
        <begin position="183"/>
        <end position="250"/>
    </location>
</feature>
<dbReference type="PROSITE" id="PS51505">
    <property type="entry name" value="SCA7"/>
    <property type="match status" value="1"/>
</dbReference>
<dbReference type="eggNOG" id="KOG4140">
    <property type="taxonomic scope" value="Eukaryota"/>
</dbReference>
<keyword evidence="5" id="KW-1185">Reference proteome</keyword>
<gene>
    <name evidence="4" type="ORF">NEMVEDRAFT_v1g238849</name>
</gene>
<feature type="compositionally biased region" description="Low complexity" evidence="2">
    <location>
        <begin position="757"/>
        <end position="766"/>
    </location>
</feature>
<dbReference type="InterPro" id="IPR013243">
    <property type="entry name" value="SCA7_dom"/>
</dbReference>
<dbReference type="Pfam" id="PF08313">
    <property type="entry name" value="SCA7"/>
    <property type="match status" value="1"/>
</dbReference>
<dbReference type="Proteomes" id="UP000001593">
    <property type="component" value="Unassembled WGS sequence"/>
</dbReference>
<dbReference type="AlphaFoldDB" id="A7RK03"/>
<keyword evidence="1" id="KW-0175">Coiled coil</keyword>
<accession>A7RK03</accession>
<dbReference type="EMBL" id="DS469515">
    <property type="protein sequence ID" value="EDO48071.1"/>
    <property type="molecule type" value="Genomic_DNA"/>
</dbReference>
<evidence type="ECO:0000313" key="5">
    <source>
        <dbReference type="Proteomes" id="UP000001593"/>
    </source>
</evidence>
<feature type="compositionally biased region" description="Polar residues" evidence="2">
    <location>
        <begin position="735"/>
        <end position="744"/>
    </location>
</feature>
<dbReference type="OMA" id="MAKIHCH"/>
<feature type="coiled-coil region" evidence="1">
    <location>
        <begin position="800"/>
        <end position="839"/>
    </location>
</feature>
<dbReference type="PANTHER" id="PTHR15117:SF24">
    <property type="entry name" value="SCA7 DOMAIN-CONTAINING PROTEIN"/>
    <property type="match status" value="1"/>
</dbReference>
<dbReference type="Gene3D" id="6.10.140.670">
    <property type="match status" value="1"/>
</dbReference>
<sequence length="915" mass="99286">MAKIHCHSLLSGSSWDSFDEDSPDDEPEAMEVDENNTFCTYEATRLQEQDMLLFGLCPAQEQVCLVICDECKRVVKASAFPKHCAVKHQKESPPSVSPPEIMDSAQTMESILQSGSKSSPSDTAIKIENVEFEDDGNVKIEEVPLELNHSLTVNIPLSKTLLTKPIVKKASEKSNKKSPRKVIPTREREFDADKHCGVWVADQQKKCTRSLTCKTHALSLRRAVLGRRKPFDELLAEHKARVNSEKELNNQAALRAQELKAAKEENIINRVLINDITDTVHIMNKANESFLFSSRCMGSVSVEDEGIVPRNQEVAETDGVEENLSYSGIPTLCHHPNPMVMCSFGARRVGQGAIAFNRKQDRIRCAVMAMVERCVNPSLPRHSGGRPGAVAILHRPTVKTIAQSSNSGMSKGTSYADKFKSHGVFSSSNKNLNNFLKAPPPPRNKALRQNSMPHSNTSGLVENSAVYQTLQQGKRRMSDSSSGHLSVTNESVEFLKPDASSQAFSDMGNIIASIDANVSGGQPGHQMSNTVSNAFLAVASVSGDAGVSMGPGIALNSGAMITGTRTCYTSIATPLTATISDNRFNNANTAGMQGRVTIGTAATSAMPNKVVQVAGQLDVSTGKVTVTTAGHGPLVFTKQTTGGVQVSNCIVNGTGPSQTPKGANMKGYPVSFVIQNNTGQPAGSNPGYTKGRNLVFNSMGVAQLQQQALVQQSPSPCSSHKRKSLGKVSVRKTYQKGQSKSNLQVKIPQSPSPQQPSPGQLSPGQPVTQKTIVVSSPQPGQQNLYLNHQHMSNTASPQPIVQLKQQVEQQQQQLQQITLQQQLQQQQLQQQQLQQQKQLNPQFVKQQLPIQPRIAPAPPNLAQQTYITQQQFGNNQNIVIKNTEQPLKSPPNSVFVTNDAHIQATVVHKPQSNVA</sequence>
<evidence type="ECO:0000313" key="4">
    <source>
        <dbReference type="EMBL" id="EDO48071.1"/>
    </source>
</evidence>
<name>A7RK03_NEMVE</name>
<evidence type="ECO:0000256" key="1">
    <source>
        <dbReference type="SAM" id="Coils"/>
    </source>
</evidence>
<dbReference type="STRING" id="45351.A7RK03"/>
<reference evidence="4 5" key="1">
    <citation type="journal article" date="2007" name="Science">
        <title>Sea anemone genome reveals ancestral eumetazoan gene repertoire and genomic organization.</title>
        <authorList>
            <person name="Putnam N.H."/>
            <person name="Srivastava M."/>
            <person name="Hellsten U."/>
            <person name="Dirks B."/>
            <person name="Chapman J."/>
            <person name="Salamov A."/>
            <person name="Terry A."/>
            <person name="Shapiro H."/>
            <person name="Lindquist E."/>
            <person name="Kapitonov V.V."/>
            <person name="Jurka J."/>
            <person name="Genikhovich G."/>
            <person name="Grigoriev I.V."/>
            <person name="Lucas S.M."/>
            <person name="Steele R.E."/>
            <person name="Finnerty J.R."/>
            <person name="Technau U."/>
            <person name="Martindale M.Q."/>
            <person name="Rokhsar D.S."/>
        </authorList>
    </citation>
    <scope>NUCLEOTIDE SEQUENCE [LARGE SCALE GENOMIC DNA]</scope>
    <source>
        <strain evidence="5">CH2 X CH6</strain>
    </source>
</reference>
<dbReference type="InParanoid" id="A7RK03"/>
<dbReference type="PANTHER" id="PTHR15117">
    <property type="entry name" value="ATAXIN 7 RELATED"/>
    <property type="match status" value="1"/>
</dbReference>
<proteinExistence type="predicted"/>
<dbReference type="InterPro" id="IPR052237">
    <property type="entry name" value="Ataxin-7-like_regulator"/>
</dbReference>
<evidence type="ECO:0000259" key="3">
    <source>
        <dbReference type="PROSITE" id="PS51505"/>
    </source>
</evidence>
<organism evidence="4 5">
    <name type="scientific">Nematostella vectensis</name>
    <name type="common">Starlet sea anemone</name>
    <dbReference type="NCBI Taxonomy" id="45351"/>
    <lineage>
        <taxon>Eukaryota</taxon>
        <taxon>Metazoa</taxon>
        <taxon>Cnidaria</taxon>
        <taxon>Anthozoa</taxon>
        <taxon>Hexacorallia</taxon>
        <taxon>Actiniaria</taxon>
        <taxon>Edwardsiidae</taxon>
        <taxon>Nematostella</taxon>
    </lineage>
</organism>
<evidence type="ECO:0000256" key="2">
    <source>
        <dbReference type="SAM" id="MobiDB-lite"/>
    </source>
</evidence>
<protein>
    <recommendedName>
        <fullName evidence="3">SCA7 domain-containing protein</fullName>
    </recommendedName>
</protein>
<feature type="region of interest" description="Disordered" evidence="2">
    <location>
        <begin position="711"/>
        <end position="767"/>
    </location>
</feature>
<feature type="compositionally biased region" description="Basic residues" evidence="2">
    <location>
        <begin position="719"/>
        <end position="734"/>
    </location>
</feature>
<dbReference type="HOGENOM" id="CLU_318146_0_0_1"/>